<dbReference type="EMBL" id="JAYMYS010000006">
    <property type="protein sequence ID" value="KAK7389718.1"/>
    <property type="molecule type" value="Genomic_DNA"/>
</dbReference>
<keyword evidence="1" id="KW-0472">Membrane</keyword>
<comment type="caution">
    <text evidence="2">The sequence shown here is derived from an EMBL/GenBank/DDBJ whole genome shotgun (WGS) entry which is preliminary data.</text>
</comment>
<evidence type="ECO:0000313" key="3">
    <source>
        <dbReference type="Proteomes" id="UP001386955"/>
    </source>
</evidence>
<dbReference type="Pfam" id="PF06966">
    <property type="entry name" value="DUF1295"/>
    <property type="match status" value="1"/>
</dbReference>
<evidence type="ECO:0000256" key="1">
    <source>
        <dbReference type="SAM" id="Phobius"/>
    </source>
</evidence>
<evidence type="ECO:0000313" key="2">
    <source>
        <dbReference type="EMBL" id="KAK7389718.1"/>
    </source>
</evidence>
<dbReference type="AlphaFoldDB" id="A0AAN9S9B3"/>
<keyword evidence="1" id="KW-0812">Transmembrane</keyword>
<protein>
    <recommendedName>
        <fullName evidence="4">Steroid 5-alpha reductase C-terminal domain-containing protein</fullName>
    </recommendedName>
</protein>
<keyword evidence="3" id="KW-1185">Reference proteome</keyword>
<gene>
    <name evidence="2" type="ORF">VNO78_24995</name>
</gene>
<organism evidence="2 3">
    <name type="scientific">Psophocarpus tetragonolobus</name>
    <name type="common">Winged bean</name>
    <name type="synonym">Dolichos tetragonolobus</name>
    <dbReference type="NCBI Taxonomy" id="3891"/>
    <lineage>
        <taxon>Eukaryota</taxon>
        <taxon>Viridiplantae</taxon>
        <taxon>Streptophyta</taxon>
        <taxon>Embryophyta</taxon>
        <taxon>Tracheophyta</taxon>
        <taxon>Spermatophyta</taxon>
        <taxon>Magnoliopsida</taxon>
        <taxon>eudicotyledons</taxon>
        <taxon>Gunneridae</taxon>
        <taxon>Pentapetalae</taxon>
        <taxon>rosids</taxon>
        <taxon>fabids</taxon>
        <taxon>Fabales</taxon>
        <taxon>Fabaceae</taxon>
        <taxon>Papilionoideae</taxon>
        <taxon>50 kb inversion clade</taxon>
        <taxon>NPAAA clade</taxon>
        <taxon>indigoferoid/millettioid clade</taxon>
        <taxon>Phaseoleae</taxon>
        <taxon>Psophocarpus</taxon>
    </lineage>
</organism>
<accession>A0AAN9S9B3</accession>
<feature type="transmembrane region" description="Helical" evidence="1">
    <location>
        <begin position="159"/>
        <end position="178"/>
    </location>
</feature>
<sequence>MSSAIIKAIQYAGLGMLRIKKYFPGPLIERIKSRSAFKDNVGGRWRSGGPVMGLISLSLGVLDSLIALSPYVGDSASMAVSGEPQAESQCYKGLPNTTQDQIKLIHRARHIMGGSYNLKNAVIAFLVPLPSIFFYLSFLNHHDSANSPSYWSWCYHHPLLLANALFFLNVNVLFWLIGLIQSSHWMIDPYWTVIPVMLVHFYATHPLAHYDWWRSRIVIFLTWVWSVRLTHNYFRRERWQWGAREDWRFTEMSHQYGKQWWWISFFAVYLSQQMFLIGLSLPLYGVHTVNKPLTMWDLVATVVCLCGIVIAYFADTQLYEFISRNNKLKGLGKPVVPVLDSGLWYYCRHPNYFGEQLWWWGLFVFAWSLGLGWTFIGALVNSMCLAYVSMLVEDRMLKQESRAEAFRVYQKTTSVWVPWFKSSPFGVKTKNA</sequence>
<dbReference type="Gene3D" id="1.20.120.1630">
    <property type="match status" value="1"/>
</dbReference>
<evidence type="ECO:0008006" key="4">
    <source>
        <dbReference type="Google" id="ProtNLM"/>
    </source>
</evidence>
<dbReference type="PROSITE" id="PS50244">
    <property type="entry name" value="S5A_REDUCTASE"/>
    <property type="match status" value="1"/>
</dbReference>
<reference evidence="2 3" key="1">
    <citation type="submission" date="2024-01" db="EMBL/GenBank/DDBJ databases">
        <title>The genomes of 5 underutilized Papilionoideae crops provide insights into root nodulation and disease resistanc.</title>
        <authorList>
            <person name="Jiang F."/>
        </authorList>
    </citation>
    <scope>NUCLEOTIDE SEQUENCE [LARGE SCALE GENOMIC DNA]</scope>
    <source>
        <strain evidence="2">DUOXIRENSHENG_FW03</strain>
        <tissue evidence="2">Leaves</tissue>
    </source>
</reference>
<proteinExistence type="predicted"/>
<feature type="transmembrane region" description="Helical" evidence="1">
    <location>
        <begin position="260"/>
        <end position="284"/>
    </location>
</feature>
<dbReference type="PANTHER" id="PTHR32251:SF23">
    <property type="entry name" value="3-OXO-5-ALPHA-STEROID 4-DEHYDROGENASE (DUF1295)"/>
    <property type="match status" value="1"/>
</dbReference>
<dbReference type="GO" id="GO:0016020">
    <property type="term" value="C:membrane"/>
    <property type="evidence" value="ECO:0007669"/>
    <property type="project" value="TreeGrafter"/>
</dbReference>
<feature type="transmembrane region" description="Helical" evidence="1">
    <location>
        <begin position="296"/>
        <end position="314"/>
    </location>
</feature>
<dbReference type="Proteomes" id="UP001386955">
    <property type="component" value="Unassembled WGS sequence"/>
</dbReference>
<feature type="transmembrane region" description="Helical" evidence="1">
    <location>
        <begin position="358"/>
        <end position="388"/>
    </location>
</feature>
<feature type="transmembrane region" description="Helical" evidence="1">
    <location>
        <begin position="121"/>
        <end position="138"/>
    </location>
</feature>
<keyword evidence="1" id="KW-1133">Transmembrane helix</keyword>
<dbReference type="PANTHER" id="PTHR32251">
    <property type="entry name" value="3-OXO-5-ALPHA-STEROID 4-DEHYDROGENASE"/>
    <property type="match status" value="1"/>
</dbReference>
<dbReference type="InterPro" id="IPR010721">
    <property type="entry name" value="UstE-like"/>
</dbReference>
<name>A0AAN9S9B3_PSOTE</name>